<sequence>MDQDIKTVIQYPVGATEFDIPFDYLSRKFVRVSLVAGDNRRLLSNITEYRYVSKTRVKLLVETTGFDRVEIRRFTSASERVVDFSDGSVLRAADLNVSQIQSAHIAEEARDGQYYSLNLNDLGQFDAKGTKIINLGAPTSPQDATTKLYVDTKDQVLSQRILDEIKARADGDIEMLRQAKMYSDSHIPGILPEGATSVGYWLPSATALMNDDSGHPVVRVRGFYTADDGGEGSWVWTNEVDAQKAGTHDILTASVYDKVGRRYRIDITIGAVNAAQNGARRLTYAQATDRTTDDFVCLGQVISGITSLMPLPVSTNNSESGYIGDYRINLTISPGRYRIGKESGGIDSGMVINAWGARVHVVAGKSYTRAITGKWIHGLVHGYDQIKRKWEAVGKQAFWGSVSLKDVVINGGFWIGDHDLRTPASECSAGVGTLLLNPEGVILNGVHQRNFNWVHVAMGAMIGETWYRTSKGRHFDDNELDYPYVMDFMTSNVPPVTRRFGNFNRVAYHGCKFESGRRGVFRNGVDWSGCYNTEIINNIAWRNPANADGSLPEFIAVLTGTAFHMSAGYMGPAAAKDFNAGVASVYSSTQNIKFDATYTEWTYAFMMISSWGFVDSASRLQGLSLDLVSVYKDNFADYGQIIFEEGCFPTMSEDGSATYPAGFKHFDTPQGQSPYVIGKPVRDVGAFRNQGFDFKYATNNVYLTTGTDWESWRDRPYAREMFNAFGLQINSGTAFLPLQNPADKSMTCIWYKDFTGNFDTRKVIQFITAAAQEGPNADEALYKSYAERVVDFGNGYKMMMIPNKRLTAWDGIYTYARNASITVEVSADTPIALIAVEAYTGGVPLFPNGVPNYVPESSCASVVPTAPQVGFDSNLGGGLFFNGDVVGPWVHVRRNKVGRRITPQVTAGSVLSTRRVSGQGVTLESALKTTFTATIISSNADTTTISIPTASLPSVAVGIPLYVQSGSSTGFTGLAHLHLRVMLANGKADNKYVVNGKLGEAGDNLTIDQSQIAAYTLLADFTQTTITAETMTLSGVARASAFRASVGVDVGYGGSSEPKVVAFYFNGGTTSTHAITATSLNGMSVNANGNLSINGHTFSTQDGTHTLGTAQNRWAAVWSANGTLQTSDERFKILDGDIPEELLDAWEKYVKVKVYRMKSAVSLKGPDARKHVGYIAQHVIEALTQAGLDWTKYGVVGFDEWDANEFGPAGDRYSLRYDQCAAIENAVLDRRIRRLEELLLNK</sequence>
<evidence type="ECO:0000256" key="1">
    <source>
        <dbReference type="ARBA" id="ARBA00004328"/>
    </source>
</evidence>
<evidence type="ECO:0000256" key="3">
    <source>
        <dbReference type="ARBA" id="ARBA00022717"/>
    </source>
</evidence>
<dbReference type="PROSITE" id="PS51688">
    <property type="entry name" value="ICA"/>
    <property type="match status" value="1"/>
</dbReference>
<proteinExistence type="predicted"/>
<dbReference type="InterPro" id="IPR044914">
    <property type="entry name" value="Endosialidase_C_dom_sf"/>
</dbReference>
<evidence type="ECO:0000313" key="12">
    <source>
        <dbReference type="EMBL" id="ARB12406.1"/>
    </source>
</evidence>
<protein>
    <recommendedName>
        <fullName evidence="9">Probable tail spike protein</fullName>
    </recommendedName>
</protein>
<keyword evidence="3" id="KW-1235">Degradation of host cell envelope components during virus entry</keyword>
<dbReference type="GO" id="GO:0098015">
    <property type="term" value="C:virus tail"/>
    <property type="evidence" value="ECO:0007669"/>
    <property type="project" value="UniProtKB-KW"/>
</dbReference>
<keyword evidence="2" id="KW-0945">Host-virus interaction</keyword>
<evidence type="ECO:0000256" key="9">
    <source>
        <dbReference type="ARBA" id="ARBA00035728"/>
    </source>
</evidence>
<dbReference type="InterPro" id="IPR030392">
    <property type="entry name" value="S74_ICA"/>
</dbReference>
<evidence type="ECO:0000256" key="4">
    <source>
        <dbReference type="ARBA" id="ARBA00022732"/>
    </source>
</evidence>
<feature type="domain" description="Peptidase S74" evidence="11">
    <location>
        <begin position="1127"/>
        <end position="1242"/>
    </location>
</feature>
<dbReference type="Gene3D" id="1.10.10.10">
    <property type="entry name" value="Winged helix-like DNA-binding domain superfamily/Winged helix DNA-binding domain"/>
    <property type="match status" value="1"/>
</dbReference>
<name>A0A1V0E6B0_9CAUD</name>
<dbReference type="InterPro" id="IPR005604">
    <property type="entry name" value="Phage_T7_tail_fibre-like_N"/>
</dbReference>
<evidence type="ECO:0000256" key="6">
    <source>
        <dbReference type="ARBA" id="ARBA00022844"/>
    </source>
</evidence>
<keyword evidence="10" id="KW-1238">Degradation of host capsule during virus entry</keyword>
<keyword evidence="8" id="KW-1160">Virus entry into host cell</keyword>
<evidence type="ECO:0000256" key="5">
    <source>
        <dbReference type="ARBA" id="ARBA00022804"/>
    </source>
</evidence>
<dbReference type="Pfam" id="PF03906">
    <property type="entry name" value="Phage_T7_tail"/>
    <property type="match status" value="1"/>
</dbReference>
<evidence type="ECO:0000256" key="7">
    <source>
        <dbReference type="ARBA" id="ARBA00023165"/>
    </source>
</evidence>
<organism evidence="12 13">
    <name type="scientific">Klebsiella phage vB_KpnP_PRA33</name>
    <dbReference type="NCBI Taxonomy" id="1907781"/>
    <lineage>
        <taxon>Viruses</taxon>
        <taxon>Duplodnaviria</taxon>
        <taxon>Heunggongvirae</taxon>
        <taxon>Uroviricota</taxon>
        <taxon>Caudoviricetes</taxon>
        <taxon>Autographivirales</taxon>
        <taxon>Autotranscriptaviridae</taxon>
        <taxon>Studiervirinae</taxon>
        <taxon>Przondovirus</taxon>
        <taxon>Przondovirus PRA33</taxon>
    </lineage>
</organism>
<dbReference type="Pfam" id="PF13884">
    <property type="entry name" value="Peptidase_S74"/>
    <property type="match status" value="1"/>
</dbReference>
<dbReference type="GO" id="GO:0098671">
    <property type="term" value="P:adhesion receptor-mediated virion attachment to host cell"/>
    <property type="evidence" value="ECO:0007669"/>
    <property type="project" value="UniProtKB-KW"/>
</dbReference>
<dbReference type="InterPro" id="IPR036388">
    <property type="entry name" value="WH-like_DNA-bd_sf"/>
</dbReference>
<accession>A0A1V0E6B0</accession>
<gene>
    <name evidence="12" type="ORF">PRA33_45</name>
</gene>
<dbReference type="Proteomes" id="UP000223132">
    <property type="component" value="Segment"/>
</dbReference>
<dbReference type="Gene3D" id="4.10.1090.10">
    <property type="entry name" value="Endosialidase, domain 4"/>
    <property type="match status" value="1"/>
</dbReference>
<keyword evidence="4" id="KW-1227">Viral tail protein</keyword>
<reference evidence="12 13" key="1">
    <citation type="submission" date="2017-02" db="EMBL/GenBank/DDBJ databases">
        <title>Genome sequencing and assembly of Klebsiella pneumoniae phages.</title>
        <authorList>
            <person name="Labudda L."/>
            <person name="Strapagiel D."/>
            <person name="Karczewska-Golec J."/>
            <person name="Golec P."/>
        </authorList>
    </citation>
    <scope>NUCLEOTIDE SEQUENCE [LARGE SCALE GENOMIC DNA]</scope>
</reference>
<evidence type="ECO:0000256" key="10">
    <source>
        <dbReference type="ARBA" id="ARBA00035731"/>
    </source>
</evidence>
<evidence type="ECO:0000256" key="2">
    <source>
        <dbReference type="ARBA" id="ARBA00022581"/>
    </source>
</evidence>
<dbReference type="GO" id="GO:0098994">
    <property type="term" value="P:symbiont entry into host cell via disruption of host cell envelope"/>
    <property type="evidence" value="ECO:0007669"/>
    <property type="project" value="UniProtKB-KW"/>
</dbReference>
<dbReference type="SMR" id="A0A1V0E6B0"/>
<dbReference type="CDD" id="cd10144">
    <property type="entry name" value="Peptidase_S74_CIMCD"/>
    <property type="match status" value="1"/>
</dbReference>
<dbReference type="CDD" id="cd02795">
    <property type="entry name" value="CBM6-CBM35-CBM36_like"/>
    <property type="match status" value="1"/>
</dbReference>
<keyword evidence="6" id="KW-0946">Virion</keyword>
<keyword evidence="13" id="KW-1185">Reference proteome</keyword>
<keyword evidence="5" id="KW-1161">Viral attachment to host cell</keyword>
<evidence type="ECO:0000313" key="13">
    <source>
        <dbReference type="Proteomes" id="UP000223132"/>
    </source>
</evidence>
<dbReference type="EMBL" id="KY652723">
    <property type="protein sequence ID" value="ARB12406.1"/>
    <property type="molecule type" value="Genomic_DNA"/>
</dbReference>
<keyword evidence="7" id="KW-1233">Viral attachment to host adhesion receptor</keyword>
<evidence type="ECO:0000256" key="8">
    <source>
        <dbReference type="ARBA" id="ARBA00023296"/>
    </source>
</evidence>
<evidence type="ECO:0000259" key="11">
    <source>
        <dbReference type="PROSITE" id="PS51688"/>
    </source>
</evidence>
<comment type="subcellular location">
    <subcellularLocation>
        <location evidence="1">Virion</location>
    </subcellularLocation>
</comment>
<dbReference type="GO" id="GO:0098996">
    <property type="term" value="P:symbiont entry into host cell via disruption of host cell glycocalyx"/>
    <property type="evidence" value="ECO:0007669"/>
    <property type="project" value="UniProtKB-KW"/>
</dbReference>